<evidence type="ECO:0000313" key="2">
    <source>
        <dbReference type="Proteomes" id="UP000197019"/>
    </source>
</evidence>
<keyword evidence="2" id="KW-1185">Reference proteome</keyword>
<name>A0A1Z4C1P0_9GAMM</name>
<dbReference type="AlphaFoldDB" id="A0A1Z4C1P0"/>
<dbReference type="EMBL" id="CP022129">
    <property type="protein sequence ID" value="ASF47439.1"/>
    <property type="molecule type" value="Genomic_DNA"/>
</dbReference>
<dbReference type="Proteomes" id="UP000197019">
    <property type="component" value="Chromosome"/>
</dbReference>
<reference evidence="1 2" key="1">
    <citation type="submission" date="2017-06" db="EMBL/GenBank/DDBJ databases">
        <title>Genome Sequencing of the methanotroph Methylovulum psychrotolerants str. HV10-M2 isolated from a high-altitude environment.</title>
        <authorList>
            <person name="Mateos-Rivera A."/>
        </authorList>
    </citation>
    <scope>NUCLEOTIDE SEQUENCE [LARGE SCALE GENOMIC DNA]</scope>
    <source>
        <strain evidence="1 2">HV10_M2</strain>
    </source>
</reference>
<gene>
    <name evidence="1" type="ORF">CEK71_15975</name>
</gene>
<dbReference type="RefSeq" id="WP_088620311.1">
    <property type="nucleotide sequence ID" value="NZ_CP022129.1"/>
</dbReference>
<dbReference type="KEGG" id="mpsy:CEK71_15975"/>
<protein>
    <submittedName>
        <fullName evidence="1">Uncharacterized protein</fullName>
    </submittedName>
</protein>
<proteinExistence type="predicted"/>
<evidence type="ECO:0000313" key="1">
    <source>
        <dbReference type="EMBL" id="ASF47439.1"/>
    </source>
</evidence>
<organism evidence="1 2">
    <name type="scientific">Methylovulum psychrotolerans</name>
    <dbReference type="NCBI Taxonomy" id="1704499"/>
    <lineage>
        <taxon>Bacteria</taxon>
        <taxon>Pseudomonadati</taxon>
        <taxon>Pseudomonadota</taxon>
        <taxon>Gammaproteobacteria</taxon>
        <taxon>Methylococcales</taxon>
        <taxon>Methylococcaceae</taxon>
        <taxon>Methylovulum</taxon>
    </lineage>
</organism>
<sequence length="134" mass="15755">MIKTQCRYLALSEVDDLNGICEYKKMVHPISYEFDLIRGNEYFVLGALTRHGTPWLYIAPIKGDKQLRLVPSALFMFDWKKVPKNWFIRFLRYGEIELLPASMVTIDGWFEKYVDDDINVVKIVEEEIDRLCTG</sequence>
<accession>A0A1Z4C1P0</accession>
<dbReference type="OrthoDB" id="393864at2"/>